<name>A0A8J7QFQ9_9BACT</name>
<dbReference type="EMBL" id="JAFREP010000055">
    <property type="protein sequence ID" value="MBO1323269.1"/>
    <property type="molecule type" value="Genomic_DNA"/>
</dbReference>
<protein>
    <submittedName>
        <fullName evidence="1">Uncharacterized protein</fullName>
    </submittedName>
</protein>
<dbReference type="Proteomes" id="UP000664417">
    <property type="component" value="Unassembled WGS sequence"/>
</dbReference>
<proteinExistence type="predicted"/>
<accession>A0A8J7QFQ9</accession>
<evidence type="ECO:0000313" key="1">
    <source>
        <dbReference type="EMBL" id="MBO1323269.1"/>
    </source>
</evidence>
<organism evidence="1 2">
    <name type="scientific">Acanthopleuribacter pedis</name>
    <dbReference type="NCBI Taxonomy" id="442870"/>
    <lineage>
        <taxon>Bacteria</taxon>
        <taxon>Pseudomonadati</taxon>
        <taxon>Acidobacteriota</taxon>
        <taxon>Holophagae</taxon>
        <taxon>Acanthopleuribacterales</taxon>
        <taxon>Acanthopleuribacteraceae</taxon>
        <taxon>Acanthopleuribacter</taxon>
    </lineage>
</organism>
<gene>
    <name evidence="1" type="ORF">J3U88_32690</name>
</gene>
<dbReference type="RefSeq" id="WP_207863365.1">
    <property type="nucleotide sequence ID" value="NZ_JAFREP010000055.1"/>
</dbReference>
<comment type="caution">
    <text evidence="1">The sequence shown here is derived from an EMBL/GenBank/DDBJ whole genome shotgun (WGS) entry which is preliminary data.</text>
</comment>
<keyword evidence="2" id="KW-1185">Reference proteome</keyword>
<dbReference type="AlphaFoldDB" id="A0A8J7QFQ9"/>
<sequence>MKNQKQESQRVQIEEDKTFQGFNGAVRLRWWKHFLNLAHLSAFVLKTYELLSKSYVSEPEELVFAGEG</sequence>
<reference evidence="1" key="1">
    <citation type="submission" date="2021-03" db="EMBL/GenBank/DDBJ databases">
        <authorList>
            <person name="Wang G."/>
        </authorList>
    </citation>
    <scope>NUCLEOTIDE SEQUENCE</scope>
    <source>
        <strain evidence="1">KCTC 12899</strain>
    </source>
</reference>
<evidence type="ECO:0000313" key="2">
    <source>
        <dbReference type="Proteomes" id="UP000664417"/>
    </source>
</evidence>